<reference evidence="3" key="2">
    <citation type="submission" date="2025-08" db="UniProtKB">
        <authorList>
            <consortium name="RefSeq"/>
        </authorList>
    </citation>
    <scope>IDENTIFICATION</scope>
    <source>
        <tissue evidence="3">Adult</tissue>
    </source>
</reference>
<dbReference type="PANTHER" id="PTHR47331">
    <property type="entry name" value="PHD-TYPE DOMAIN-CONTAINING PROTEIN"/>
    <property type="match status" value="1"/>
</dbReference>
<organism evidence="2 3">
    <name type="scientific">Bactrocera dorsalis</name>
    <name type="common">Oriental fruit fly</name>
    <name type="synonym">Dacus dorsalis</name>
    <dbReference type="NCBI Taxonomy" id="27457"/>
    <lineage>
        <taxon>Eukaryota</taxon>
        <taxon>Metazoa</taxon>
        <taxon>Ecdysozoa</taxon>
        <taxon>Arthropoda</taxon>
        <taxon>Hexapoda</taxon>
        <taxon>Insecta</taxon>
        <taxon>Pterygota</taxon>
        <taxon>Neoptera</taxon>
        <taxon>Endopterygota</taxon>
        <taxon>Diptera</taxon>
        <taxon>Brachycera</taxon>
        <taxon>Muscomorpha</taxon>
        <taxon>Tephritoidea</taxon>
        <taxon>Tephritidae</taxon>
        <taxon>Bactrocera</taxon>
        <taxon>Bactrocera</taxon>
    </lineage>
</organism>
<protein>
    <submittedName>
        <fullName evidence="3">Uncharacterized protein LOC125775394</fullName>
    </submittedName>
</protein>
<dbReference type="InterPro" id="IPR040676">
    <property type="entry name" value="DUF5641"/>
</dbReference>
<dbReference type="Proteomes" id="UP001652620">
    <property type="component" value="Chromosome 1"/>
</dbReference>
<dbReference type="InterPro" id="IPR012337">
    <property type="entry name" value="RNaseH-like_sf"/>
</dbReference>
<dbReference type="InterPro" id="IPR001584">
    <property type="entry name" value="Integrase_cat-core"/>
</dbReference>
<feature type="domain" description="Integrase catalytic" evidence="1">
    <location>
        <begin position="49"/>
        <end position="242"/>
    </location>
</feature>
<sequence length="368" mass="42340">MQQMVRQEYYILRLKSQIKRTIFMCKPCTMYKHKMRTQMMAALPPERCNYALPFTITGVDFAGPFQIKASMLRSSSFRKGYVAAFVCFATKEVHLELCSDLTTAAFLAAFARFAGRRGFPSKIMSDNGKNFIGAQRATEKEFINFMKQVSPEIVKKYAPQGIDWQFIPPCSPHMGGLWKSAVKIFKSHLKKTAGNHKFNNEDFTILLTRIEAVLNSRPISPLSQDSSDFTALTPGHFLRGAPLLAIPETEGDSLSLINRWERIKILYLEFSHRRKEDYLKDLHKRYRRKTIQKEPSTGECVIIQDECLPPTEWRLGRIEKVHRGRDGHIRVVDVRTQTGLLTRPLVKLCFLPNTENPITENKRPQTHT</sequence>
<dbReference type="Pfam" id="PF18701">
    <property type="entry name" value="DUF5641"/>
    <property type="match status" value="1"/>
</dbReference>
<dbReference type="Gene3D" id="3.30.420.10">
    <property type="entry name" value="Ribonuclease H-like superfamily/Ribonuclease H"/>
    <property type="match status" value="1"/>
</dbReference>
<keyword evidence="2" id="KW-1185">Reference proteome</keyword>
<gene>
    <name evidence="3" type="primary">LOC125775394</name>
</gene>
<name>A0ABM3IY34_BACDO</name>
<proteinExistence type="predicted"/>
<dbReference type="GeneID" id="125775394"/>
<evidence type="ECO:0000313" key="3">
    <source>
        <dbReference type="RefSeq" id="XP_049301897.1"/>
    </source>
</evidence>
<dbReference type="RefSeq" id="XP_049301897.1">
    <property type="nucleotide sequence ID" value="XM_049445940.1"/>
</dbReference>
<dbReference type="InterPro" id="IPR036397">
    <property type="entry name" value="RNaseH_sf"/>
</dbReference>
<evidence type="ECO:0000259" key="1">
    <source>
        <dbReference type="PROSITE" id="PS50994"/>
    </source>
</evidence>
<dbReference type="SUPFAM" id="SSF53098">
    <property type="entry name" value="Ribonuclease H-like"/>
    <property type="match status" value="1"/>
</dbReference>
<dbReference type="PROSITE" id="PS50994">
    <property type="entry name" value="INTEGRASE"/>
    <property type="match status" value="1"/>
</dbReference>
<accession>A0ABM3IY34</accession>
<reference evidence="2" key="1">
    <citation type="submission" date="2025-05" db="UniProtKB">
        <authorList>
            <consortium name="RefSeq"/>
        </authorList>
    </citation>
    <scope>NUCLEOTIDE SEQUENCE [LARGE SCALE GENOMIC DNA]</scope>
</reference>
<evidence type="ECO:0000313" key="2">
    <source>
        <dbReference type="Proteomes" id="UP001652620"/>
    </source>
</evidence>